<accession>A0AC35U2Y8</accession>
<dbReference type="WBParaSite" id="RSKR_0000714133.1">
    <property type="protein sequence ID" value="RSKR_0000714133.1"/>
    <property type="gene ID" value="RSKR_0000714133"/>
</dbReference>
<sequence length="203" mass="22751">MGNLNSKTPRGKGFVSEWGTFEELRLQLEIGDIIEFKRKGYKHFGIYIGNHRIAYFTGSSENGSMSIFPRSELFNNSINKGGRDKFGKCIENIENVALGGTFRINNSSDFEWEPLSENDILENVHTYDPGNYTLFQNNCEHYANAIRYGQKVAHQPLNKVKELGIDVSIGVGILATLAIGATIFHSLQSTPEENANEIDNKKT</sequence>
<reference evidence="2" key="1">
    <citation type="submission" date="2016-11" db="UniProtKB">
        <authorList>
            <consortium name="WormBaseParasite"/>
        </authorList>
    </citation>
    <scope>IDENTIFICATION</scope>
    <source>
        <strain evidence="2">KR3021</strain>
    </source>
</reference>
<name>A0AC35U2Y8_9BILA</name>
<proteinExistence type="predicted"/>
<dbReference type="Proteomes" id="UP000095286">
    <property type="component" value="Unplaced"/>
</dbReference>
<protein>
    <submittedName>
        <fullName evidence="2">LRAT domain-containing protein</fullName>
    </submittedName>
</protein>
<evidence type="ECO:0000313" key="1">
    <source>
        <dbReference type="Proteomes" id="UP000095286"/>
    </source>
</evidence>
<evidence type="ECO:0000313" key="2">
    <source>
        <dbReference type="WBParaSite" id="RSKR_0000714133.1"/>
    </source>
</evidence>
<organism evidence="1 2">
    <name type="scientific">Rhabditophanes sp. KR3021</name>
    <dbReference type="NCBI Taxonomy" id="114890"/>
    <lineage>
        <taxon>Eukaryota</taxon>
        <taxon>Metazoa</taxon>
        <taxon>Ecdysozoa</taxon>
        <taxon>Nematoda</taxon>
        <taxon>Chromadorea</taxon>
        <taxon>Rhabditida</taxon>
        <taxon>Tylenchina</taxon>
        <taxon>Panagrolaimomorpha</taxon>
        <taxon>Strongyloidoidea</taxon>
        <taxon>Alloionematidae</taxon>
        <taxon>Rhabditophanes</taxon>
    </lineage>
</organism>